<feature type="repeat" description="TPR" evidence="1">
    <location>
        <begin position="231"/>
        <end position="264"/>
    </location>
</feature>
<dbReference type="RefSeq" id="WP_190576792.1">
    <property type="nucleotide sequence ID" value="NZ_CAWPQU010000045.1"/>
</dbReference>
<feature type="repeat" description="TPR" evidence="1">
    <location>
        <begin position="311"/>
        <end position="344"/>
    </location>
</feature>
<sequence length="511" mass="58474">MLSPKPSAVSQLPNDDHAQIVSLLEHNQEVFKILLAFVQMSKGFKVAFAEINFPPDIDILITSLQEHPKCQSIQFVVLRFDDPELRFLLEAIKQELANIEIQSDKKLVLILQGLEKAIAFSGDNPPILTNLNYARDSFPVAIPHPVLFALPDYAVTRIAQFAPDFWAWTSATFKFQTPPETRDRLTAEVSNFSHNPNRYFAKPERGERIDLLERLLQEYAEDTEASSRTRLELLNQLGKAHQSIREFDKAKLYFQQAIELCRKLNFQNGEFEALYNLGVLCYSAREFENAKCSFNQSLVVKEKIGDKQGQADVYHCLGMVAQKLGEYAEAQQNYQQALAIKIEFGDLYSQGSTYAQLGTLALELQKYTEAQQNYQQALTIFIEFDDYSSQANTYQSFGMVAQLLREYAESRQYYQKALANFIEFGDSYSQARVYVQLGLLAKAENNFTEAGKNLLQALEIFTQFQDQHSVEMIINILFYLYQATHEENLLEDISKVLGITIEEVRQKLELA</sequence>
<dbReference type="Gene3D" id="1.25.40.10">
    <property type="entry name" value="Tetratricopeptide repeat domain"/>
    <property type="match status" value="1"/>
</dbReference>
<accession>A0ABR8C7E5</accession>
<dbReference type="PROSITE" id="PS50005">
    <property type="entry name" value="TPR"/>
    <property type="match status" value="3"/>
</dbReference>
<name>A0ABR8C7E5_9CYAN</name>
<feature type="repeat" description="TPR" evidence="1">
    <location>
        <begin position="351"/>
        <end position="384"/>
    </location>
</feature>
<reference evidence="2 3" key="1">
    <citation type="journal article" date="2020" name="ISME J.">
        <title>Comparative genomics reveals insights into cyanobacterial evolution and habitat adaptation.</title>
        <authorList>
            <person name="Chen M.Y."/>
            <person name="Teng W.K."/>
            <person name="Zhao L."/>
            <person name="Hu C.X."/>
            <person name="Zhou Y.K."/>
            <person name="Han B.P."/>
            <person name="Song L.R."/>
            <person name="Shu W.S."/>
        </authorList>
    </citation>
    <scope>NUCLEOTIDE SEQUENCE [LARGE SCALE GENOMIC DNA]</scope>
    <source>
        <strain evidence="2 3">FACHB-1050</strain>
    </source>
</reference>
<evidence type="ECO:0000256" key="1">
    <source>
        <dbReference type="PROSITE-ProRule" id="PRU00339"/>
    </source>
</evidence>
<evidence type="ECO:0000313" key="3">
    <source>
        <dbReference type="Proteomes" id="UP000618445"/>
    </source>
</evidence>
<dbReference type="Pfam" id="PF13181">
    <property type="entry name" value="TPR_8"/>
    <property type="match status" value="1"/>
</dbReference>
<protein>
    <submittedName>
        <fullName evidence="2">Tetratricopeptide repeat protein</fullName>
    </submittedName>
</protein>
<dbReference type="SMART" id="SM00028">
    <property type="entry name" value="TPR"/>
    <property type="match status" value="6"/>
</dbReference>
<dbReference type="PANTHER" id="PTHR10098:SF106">
    <property type="entry name" value="TETRATRICOPEPTIDE REPEAT PROTEIN 28-LIKE PROTEIN"/>
    <property type="match status" value="1"/>
</dbReference>
<evidence type="ECO:0000313" key="2">
    <source>
        <dbReference type="EMBL" id="MBD2316168.1"/>
    </source>
</evidence>
<keyword evidence="3" id="KW-1185">Reference proteome</keyword>
<dbReference type="InterPro" id="IPR011990">
    <property type="entry name" value="TPR-like_helical_dom_sf"/>
</dbReference>
<dbReference type="SUPFAM" id="SSF48452">
    <property type="entry name" value="TPR-like"/>
    <property type="match status" value="2"/>
</dbReference>
<keyword evidence="1" id="KW-0802">TPR repeat</keyword>
<dbReference type="Pfam" id="PF13424">
    <property type="entry name" value="TPR_12"/>
    <property type="match status" value="2"/>
</dbReference>
<comment type="caution">
    <text evidence="2">The sequence shown here is derived from an EMBL/GenBank/DDBJ whole genome shotgun (WGS) entry which is preliminary data.</text>
</comment>
<dbReference type="EMBL" id="JACJQY010000005">
    <property type="protein sequence ID" value="MBD2316168.1"/>
    <property type="molecule type" value="Genomic_DNA"/>
</dbReference>
<dbReference type="Proteomes" id="UP000618445">
    <property type="component" value="Unassembled WGS sequence"/>
</dbReference>
<dbReference type="PANTHER" id="PTHR10098">
    <property type="entry name" value="RAPSYN-RELATED"/>
    <property type="match status" value="1"/>
</dbReference>
<proteinExistence type="predicted"/>
<dbReference type="InterPro" id="IPR019734">
    <property type="entry name" value="TPR_rpt"/>
</dbReference>
<organism evidence="2 3">
    <name type="scientific">Phormidium tenue FACHB-1050</name>
    <dbReference type="NCBI Taxonomy" id="2692857"/>
    <lineage>
        <taxon>Bacteria</taxon>
        <taxon>Bacillati</taxon>
        <taxon>Cyanobacteriota</taxon>
        <taxon>Cyanophyceae</taxon>
        <taxon>Oscillatoriophycideae</taxon>
        <taxon>Oscillatoriales</taxon>
        <taxon>Oscillatoriaceae</taxon>
        <taxon>Phormidium</taxon>
    </lineage>
</organism>
<gene>
    <name evidence="2" type="ORF">H6G05_04810</name>
</gene>